<evidence type="ECO:0000313" key="3">
    <source>
        <dbReference type="Proteomes" id="UP000265703"/>
    </source>
</evidence>
<feature type="region of interest" description="Disordered" evidence="1">
    <location>
        <begin position="1"/>
        <end position="117"/>
    </location>
</feature>
<dbReference type="EMBL" id="QKYT01000187">
    <property type="protein sequence ID" value="RIA90222.1"/>
    <property type="molecule type" value="Genomic_DNA"/>
</dbReference>
<feature type="region of interest" description="Disordered" evidence="1">
    <location>
        <begin position="217"/>
        <end position="250"/>
    </location>
</feature>
<gene>
    <name evidence="2" type="ORF">C1645_770484</name>
</gene>
<dbReference type="Proteomes" id="UP000265703">
    <property type="component" value="Unassembled WGS sequence"/>
</dbReference>
<dbReference type="AlphaFoldDB" id="A0A397SX35"/>
<comment type="caution">
    <text evidence="2">The sequence shown here is derived from an EMBL/GenBank/DDBJ whole genome shotgun (WGS) entry which is preliminary data.</text>
</comment>
<proteinExistence type="predicted"/>
<evidence type="ECO:0000256" key="1">
    <source>
        <dbReference type="SAM" id="MobiDB-lite"/>
    </source>
</evidence>
<name>A0A397SX35_9GLOM</name>
<dbReference type="STRING" id="658196.A0A397SX35"/>
<feature type="compositionally biased region" description="Polar residues" evidence="1">
    <location>
        <begin position="17"/>
        <end position="32"/>
    </location>
</feature>
<accession>A0A397SX35</accession>
<feature type="compositionally biased region" description="Low complexity" evidence="1">
    <location>
        <begin position="64"/>
        <end position="75"/>
    </location>
</feature>
<evidence type="ECO:0000313" key="2">
    <source>
        <dbReference type="EMBL" id="RIA90222.1"/>
    </source>
</evidence>
<protein>
    <submittedName>
        <fullName evidence="2">Uncharacterized protein</fullName>
    </submittedName>
</protein>
<feature type="compositionally biased region" description="Low complexity" evidence="1">
    <location>
        <begin position="1"/>
        <end position="16"/>
    </location>
</feature>
<reference evidence="2 3" key="1">
    <citation type="submission" date="2018-06" db="EMBL/GenBank/DDBJ databases">
        <title>Comparative genomics reveals the genomic features of Rhizophagus irregularis, R. cerebriforme, R. diaphanum and Gigaspora rosea, and their symbiotic lifestyle signature.</title>
        <authorList>
            <person name="Morin E."/>
            <person name="San Clemente H."/>
            <person name="Chen E.C.H."/>
            <person name="De La Providencia I."/>
            <person name="Hainaut M."/>
            <person name="Kuo A."/>
            <person name="Kohler A."/>
            <person name="Murat C."/>
            <person name="Tang N."/>
            <person name="Roy S."/>
            <person name="Loubradou J."/>
            <person name="Henrissat B."/>
            <person name="Grigoriev I.V."/>
            <person name="Corradi N."/>
            <person name="Roux C."/>
            <person name="Martin F.M."/>
        </authorList>
    </citation>
    <scope>NUCLEOTIDE SEQUENCE [LARGE SCALE GENOMIC DNA]</scope>
    <source>
        <strain evidence="2 3">DAOM 227022</strain>
    </source>
</reference>
<feature type="compositionally biased region" description="Polar residues" evidence="1">
    <location>
        <begin position="217"/>
        <end position="231"/>
    </location>
</feature>
<dbReference type="OrthoDB" id="278430at2759"/>
<feature type="compositionally biased region" description="Polar residues" evidence="1">
    <location>
        <begin position="260"/>
        <end position="277"/>
    </location>
</feature>
<keyword evidence="3" id="KW-1185">Reference proteome</keyword>
<feature type="compositionally biased region" description="Low complexity" evidence="1">
    <location>
        <begin position="44"/>
        <end position="55"/>
    </location>
</feature>
<feature type="compositionally biased region" description="Low complexity" evidence="1">
    <location>
        <begin position="232"/>
        <end position="250"/>
    </location>
</feature>
<feature type="compositionally biased region" description="Basic residues" evidence="1">
    <location>
        <begin position="76"/>
        <end position="96"/>
    </location>
</feature>
<sequence length="277" mass="30526">MSSKVVSPSVNNNSSSMPWSGGSTRKVTTLPPNNNSNNRRKNTNENNNNNASNNSVVDGTMMRSLSLSSNSSQQSRNHHNNHNNHNNHNHHHHHNRASSTSPSGNGNNNNKKNSKDGSLLFDYSMQVPYEGVKPSEANEPQKPHHILELYDFAESDELMDIALLNATIKRVSPSNNSPNKKPTILAIFRNAREANKAVQSFRGVRFKIKTWEPLVKTNNGSPPATSGQVPASTINLSPTSSTTTNNNKTNIEGNYEKHQQQSLMNVSRGVTLSGRQQ</sequence>
<organism evidence="2 3">
    <name type="scientific">Glomus cerebriforme</name>
    <dbReference type="NCBI Taxonomy" id="658196"/>
    <lineage>
        <taxon>Eukaryota</taxon>
        <taxon>Fungi</taxon>
        <taxon>Fungi incertae sedis</taxon>
        <taxon>Mucoromycota</taxon>
        <taxon>Glomeromycotina</taxon>
        <taxon>Glomeromycetes</taxon>
        <taxon>Glomerales</taxon>
        <taxon>Glomeraceae</taxon>
        <taxon>Glomus</taxon>
    </lineage>
</organism>
<feature type="compositionally biased region" description="Low complexity" evidence="1">
    <location>
        <begin position="97"/>
        <end position="111"/>
    </location>
</feature>
<feature type="region of interest" description="Disordered" evidence="1">
    <location>
        <begin position="258"/>
        <end position="277"/>
    </location>
</feature>